<accession>A0A7H9DXL3</accession>
<keyword evidence="1" id="KW-0472">Membrane</keyword>
<keyword evidence="1" id="KW-0812">Transmembrane</keyword>
<dbReference type="Proteomes" id="UP000510643">
    <property type="component" value="Chromosome"/>
</dbReference>
<feature type="transmembrane region" description="Helical" evidence="1">
    <location>
        <begin position="6"/>
        <end position="26"/>
    </location>
</feature>
<feature type="transmembrane region" description="Helical" evidence="1">
    <location>
        <begin position="33"/>
        <end position="57"/>
    </location>
</feature>
<dbReference type="RefSeq" id="WP_180905326.1">
    <property type="nucleotide sequence ID" value="NZ_CP040908.1"/>
</dbReference>
<dbReference type="EMBL" id="CP040908">
    <property type="protein sequence ID" value="QLL59386.1"/>
    <property type="molecule type" value="Genomic_DNA"/>
</dbReference>
<reference evidence="2 3" key="1">
    <citation type="submission" date="2019-06" db="EMBL/GenBank/DDBJ databases">
        <title>Emergence of pandrug resistant Empedobacter falsenii in China.</title>
        <authorList>
            <person name="Dong N."/>
            <person name="Chen S."/>
            <person name="Zhang R."/>
        </authorList>
    </citation>
    <scope>NUCLEOTIDE SEQUENCE [LARGE SCALE GENOMIC DNA]</scope>
    <source>
        <strain evidence="2 3">1681-1</strain>
    </source>
</reference>
<proteinExistence type="predicted"/>
<keyword evidence="1" id="KW-1133">Transmembrane helix</keyword>
<evidence type="ECO:0000256" key="1">
    <source>
        <dbReference type="SAM" id="Phobius"/>
    </source>
</evidence>
<evidence type="ECO:0000313" key="2">
    <source>
        <dbReference type="EMBL" id="QLL59386.1"/>
    </source>
</evidence>
<evidence type="ECO:0000313" key="3">
    <source>
        <dbReference type="Proteomes" id="UP000510643"/>
    </source>
</evidence>
<dbReference type="AlphaFoldDB" id="A0A7H9DXL3"/>
<dbReference type="GeneID" id="78402873"/>
<protein>
    <submittedName>
        <fullName evidence="2">DUF1049 domain-containing protein</fullName>
    </submittedName>
</protein>
<name>A0A7H9DXL3_9FLAO</name>
<gene>
    <name evidence="2" type="ORF">FH779_15415</name>
</gene>
<dbReference type="KEGG" id="efal:FH779_15415"/>
<keyword evidence="3" id="KW-1185">Reference proteome</keyword>
<sequence>MKSISISQIIDIILLILLLLFIGQNLENIKVKLFMFGFDMPIVVLIAIGFFIGFFTAKVFKK</sequence>
<organism evidence="2 3">
    <name type="scientific">Empedobacter falsenii</name>
    <dbReference type="NCBI Taxonomy" id="343874"/>
    <lineage>
        <taxon>Bacteria</taxon>
        <taxon>Pseudomonadati</taxon>
        <taxon>Bacteroidota</taxon>
        <taxon>Flavobacteriia</taxon>
        <taxon>Flavobacteriales</taxon>
        <taxon>Weeksellaceae</taxon>
        <taxon>Empedobacter</taxon>
    </lineage>
</organism>